<gene>
    <name evidence="1" type="ORF">TELCIR_24801</name>
</gene>
<dbReference type="OrthoDB" id="7680836at2759"/>
<dbReference type="EMBL" id="KZ405484">
    <property type="protein sequence ID" value="PIO53848.1"/>
    <property type="molecule type" value="Genomic_DNA"/>
</dbReference>
<accession>A0A2G9T7J0</accession>
<organism evidence="1 2">
    <name type="scientific">Teladorsagia circumcincta</name>
    <name type="common">Brown stomach worm</name>
    <name type="synonym">Ostertagia circumcincta</name>
    <dbReference type="NCBI Taxonomy" id="45464"/>
    <lineage>
        <taxon>Eukaryota</taxon>
        <taxon>Metazoa</taxon>
        <taxon>Ecdysozoa</taxon>
        <taxon>Nematoda</taxon>
        <taxon>Chromadorea</taxon>
        <taxon>Rhabditida</taxon>
        <taxon>Rhabditina</taxon>
        <taxon>Rhabditomorpha</taxon>
        <taxon>Strongyloidea</taxon>
        <taxon>Trichostrongylidae</taxon>
        <taxon>Teladorsagia</taxon>
    </lineage>
</organism>
<keyword evidence="2" id="KW-1185">Reference proteome</keyword>
<dbReference type="AlphaFoldDB" id="A0A2G9T7J0"/>
<dbReference type="Proteomes" id="UP000230423">
    <property type="component" value="Unassembled WGS sequence"/>
</dbReference>
<evidence type="ECO:0000313" key="2">
    <source>
        <dbReference type="Proteomes" id="UP000230423"/>
    </source>
</evidence>
<protein>
    <submittedName>
        <fullName evidence="1">Uncharacterized protein</fullName>
    </submittedName>
</protein>
<sequence>QISDCNSRSNTKEAHRLAYGTLKSERRRGVVGCGMKLGFDSNVVATMSQFQLEQSSVIKTAPPGRQLEFSPK</sequence>
<feature type="non-terminal residue" evidence="1">
    <location>
        <position position="72"/>
    </location>
</feature>
<evidence type="ECO:0000313" key="1">
    <source>
        <dbReference type="EMBL" id="PIO53848.1"/>
    </source>
</evidence>
<feature type="non-terminal residue" evidence="1">
    <location>
        <position position="1"/>
    </location>
</feature>
<proteinExistence type="predicted"/>
<reference evidence="1 2" key="1">
    <citation type="submission" date="2015-09" db="EMBL/GenBank/DDBJ databases">
        <title>Draft genome of the parasitic nematode Teladorsagia circumcincta isolate WARC Sus (inbred).</title>
        <authorList>
            <person name="Mitreva M."/>
        </authorList>
    </citation>
    <scope>NUCLEOTIDE SEQUENCE [LARGE SCALE GENOMIC DNA]</scope>
    <source>
        <strain evidence="1 2">S</strain>
    </source>
</reference>
<name>A0A2G9T7J0_TELCI</name>